<keyword evidence="1" id="KW-1133">Transmembrane helix</keyword>
<proteinExistence type="predicted"/>
<protein>
    <recommendedName>
        <fullName evidence="4">DUF3592 domain-containing protein</fullName>
    </recommendedName>
</protein>
<feature type="transmembrane region" description="Helical" evidence="1">
    <location>
        <begin position="69"/>
        <end position="90"/>
    </location>
</feature>
<evidence type="ECO:0000313" key="3">
    <source>
        <dbReference type="Proteomes" id="UP000199426"/>
    </source>
</evidence>
<comment type="caution">
    <text evidence="2">The sequence shown here is derived from an EMBL/GenBank/DDBJ whole genome shotgun (WGS) entry which is preliminary data.</text>
</comment>
<dbReference type="RefSeq" id="WP_089739671.1">
    <property type="nucleotide sequence ID" value="NZ_FNEG01000010.1"/>
</dbReference>
<evidence type="ECO:0008006" key="4">
    <source>
        <dbReference type="Google" id="ProtNLM"/>
    </source>
</evidence>
<evidence type="ECO:0000313" key="2">
    <source>
        <dbReference type="EMBL" id="SDJ88810.1"/>
    </source>
</evidence>
<keyword evidence="3" id="KW-1185">Reference proteome</keyword>
<accession>A0ABY0QC81</accession>
<keyword evidence="1" id="KW-0812">Transmembrane</keyword>
<organism evidence="2 3">
    <name type="scientific">Chryseobacterium jejuense</name>
    <dbReference type="NCBI Taxonomy" id="445960"/>
    <lineage>
        <taxon>Bacteria</taxon>
        <taxon>Pseudomonadati</taxon>
        <taxon>Bacteroidota</taxon>
        <taxon>Flavobacteriia</taxon>
        <taxon>Flavobacteriales</taxon>
        <taxon>Weeksellaceae</taxon>
        <taxon>Chryseobacterium group</taxon>
        <taxon>Chryseobacterium</taxon>
    </lineage>
</organism>
<sequence length="176" mass="20842">MTKVLIDYSQIYLQENIPLSEEEVNMIATHKKDFFKDFSGVVIAVIMITTLIAAFFLKNEFKNFKYYHYILFIAAAVSLYLFFLLIHWLIYQYVKGRWKKDLENGKNRLKSIIISKHKTEGDEYIITFAGCSKGEKIRLPVKKKVYDEYETGTKVMVTYFKYSKEVLSLDHDERMN</sequence>
<gene>
    <name evidence="2" type="ORF">SAMN05421542_4599</name>
</gene>
<name>A0ABY0QC81_CHRJE</name>
<dbReference type="Proteomes" id="UP000199426">
    <property type="component" value="Unassembled WGS sequence"/>
</dbReference>
<evidence type="ECO:0000256" key="1">
    <source>
        <dbReference type="SAM" id="Phobius"/>
    </source>
</evidence>
<dbReference type="SUPFAM" id="SSF69593">
    <property type="entry name" value="Glycerol-3-phosphate (1)-acyltransferase"/>
    <property type="match status" value="1"/>
</dbReference>
<keyword evidence="1" id="KW-0472">Membrane</keyword>
<reference evidence="2 3" key="1">
    <citation type="submission" date="2016-10" db="EMBL/GenBank/DDBJ databases">
        <authorList>
            <person name="Varghese N."/>
            <person name="Submissions S."/>
        </authorList>
    </citation>
    <scope>NUCLEOTIDE SEQUENCE [LARGE SCALE GENOMIC DNA]</scope>
    <source>
        <strain evidence="2 3">DSM 19299</strain>
    </source>
</reference>
<feature type="transmembrane region" description="Helical" evidence="1">
    <location>
        <begin position="38"/>
        <end position="57"/>
    </location>
</feature>
<dbReference type="EMBL" id="FNEG01000010">
    <property type="protein sequence ID" value="SDJ88810.1"/>
    <property type="molecule type" value="Genomic_DNA"/>
</dbReference>